<gene>
    <name evidence="1" type="ORF">EY643_15345</name>
</gene>
<dbReference type="Proteomes" id="UP000326287">
    <property type="component" value="Chromosome"/>
</dbReference>
<evidence type="ECO:0000313" key="2">
    <source>
        <dbReference type="Proteomes" id="UP000326287"/>
    </source>
</evidence>
<dbReference type="RefSeq" id="WP_153240057.1">
    <property type="nucleotide sequence ID" value="NZ_CP036422.1"/>
</dbReference>
<dbReference type="KEGG" id="halc:EY643_15345"/>
<reference evidence="1 2" key="1">
    <citation type="submission" date="2019-02" db="EMBL/GenBank/DDBJ databases">
        <authorList>
            <person name="Li S.-H."/>
        </authorList>
    </citation>
    <scope>NUCLEOTIDE SEQUENCE [LARGE SCALE GENOMIC DNA]</scope>
    <source>
        <strain evidence="1 2">IMCC14385</strain>
    </source>
</reference>
<dbReference type="EMBL" id="CP036422">
    <property type="protein sequence ID" value="QFU76915.1"/>
    <property type="molecule type" value="Genomic_DNA"/>
</dbReference>
<dbReference type="AlphaFoldDB" id="A0A5P9NN75"/>
<name>A0A5P9NN75_9GAMM</name>
<accession>A0A5P9NN75</accession>
<sequence>MKRIDDGKVSLVEFMAAIKFNRRSQPHKSAVNATRFAGFNPRARVQGQLNLEESQLIRSAN</sequence>
<protein>
    <submittedName>
        <fullName evidence="1">Uncharacterized protein</fullName>
    </submittedName>
</protein>
<evidence type="ECO:0000313" key="1">
    <source>
        <dbReference type="EMBL" id="QFU76915.1"/>
    </source>
</evidence>
<proteinExistence type="predicted"/>
<organism evidence="1 2">
    <name type="scientific">Halioglobus maricola</name>
    <dbReference type="NCBI Taxonomy" id="2601894"/>
    <lineage>
        <taxon>Bacteria</taxon>
        <taxon>Pseudomonadati</taxon>
        <taxon>Pseudomonadota</taxon>
        <taxon>Gammaproteobacteria</taxon>
        <taxon>Cellvibrionales</taxon>
        <taxon>Halieaceae</taxon>
        <taxon>Halioglobus</taxon>
    </lineage>
</organism>
<keyword evidence="2" id="KW-1185">Reference proteome</keyword>
<dbReference type="OrthoDB" id="5739846at2"/>